<dbReference type="EMBL" id="JABSTQ010004118">
    <property type="protein sequence ID" value="KAG0442921.1"/>
    <property type="molecule type" value="Genomic_DNA"/>
</dbReference>
<accession>A0AC60QTG2</accession>
<comment type="caution">
    <text evidence="1">The sequence shown here is derived from an EMBL/GenBank/DDBJ whole genome shotgun (WGS) entry which is preliminary data.</text>
</comment>
<protein>
    <submittedName>
        <fullName evidence="1">Uncharacterized protein</fullName>
    </submittedName>
</protein>
<evidence type="ECO:0000313" key="1">
    <source>
        <dbReference type="EMBL" id="KAG0442921.1"/>
    </source>
</evidence>
<organism evidence="1 2">
    <name type="scientific">Ixodes persulcatus</name>
    <name type="common">Taiga tick</name>
    <dbReference type="NCBI Taxonomy" id="34615"/>
    <lineage>
        <taxon>Eukaryota</taxon>
        <taxon>Metazoa</taxon>
        <taxon>Ecdysozoa</taxon>
        <taxon>Arthropoda</taxon>
        <taxon>Chelicerata</taxon>
        <taxon>Arachnida</taxon>
        <taxon>Acari</taxon>
        <taxon>Parasitiformes</taxon>
        <taxon>Ixodida</taxon>
        <taxon>Ixodoidea</taxon>
        <taxon>Ixodidae</taxon>
        <taxon>Ixodinae</taxon>
        <taxon>Ixodes</taxon>
    </lineage>
</organism>
<gene>
    <name evidence="1" type="ORF">HPB47_015482</name>
</gene>
<sequence>MTGLMRRDLAISTENHLGRGHFYSEAVKGEFPHHRVRGQGVSKQNSSQFTSPIVFRAVSPPTLLAMEASRSIVLSCSFTFFLSVRVSGHLHRASALISCPLDSDESAACDRFEFTALSGSESPVIEEQITRTEAAIQDATPAEQFLGVTARFWRELVENLFSVTCAVCDRLWFAGDVSMIGGVSNMKWETAAGALRQCIKFESEALPSTRGTISLSDIEAFMIDVFGWAMLGDNTSVVVTGYFNVDIARQEGKRFTSFVLECFGLACVNKPTVRTARHRTCIDLVFTKNVPAVSVHLMAVYHSDHKAMVQPRTLVPGLQAKTLEAWTAMIAVQKSCVRTPLL</sequence>
<keyword evidence="2" id="KW-1185">Reference proteome</keyword>
<evidence type="ECO:0000313" key="2">
    <source>
        <dbReference type="Proteomes" id="UP000805193"/>
    </source>
</evidence>
<dbReference type="Proteomes" id="UP000805193">
    <property type="component" value="Unassembled WGS sequence"/>
</dbReference>
<reference evidence="1 2" key="1">
    <citation type="journal article" date="2020" name="Cell">
        <title>Large-Scale Comparative Analyses of Tick Genomes Elucidate Their Genetic Diversity and Vector Capacities.</title>
        <authorList>
            <consortium name="Tick Genome and Microbiome Consortium (TIGMIC)"/>
            <person name="Jia N."/>
            <person name="Wang J."/>
            <person name="Shi W."/>
            <person name="Du L."/>
            <person name="Sun Y."/>
            <person name="Zhan W."/>
            <person name="Jiang J.F."/>
            <person name="Wang Q."/>
            <person name="Zhang B."/>
            <person name="Ji P."/>
            <person name="Bell-Sakyi L."/>
            <person name="Cui X.M."/>
            <person name="Yuan T.T."/>
            <person name="Jiang B.G."/>
            <person name="Yang W.F."/>
            <person name="Lam T.T."/>
            <person name="Chang Q.C."/>
            <person name="Ding S.J."/>
            <person name="Wang X.J."/>
            <person name="Zhu J.G."/>
            <person name="Ruan X.D."/>
            <person name="Zhao L."/>
            <person name="Wei J.T."/>
            <person name="Ye R.Z."/>
            <person name="Que T.C."/>
            <person name="Du C.H."/>
            <person name="Zhou Y.H."/>
            <person name="Cheng J.X."/>
            <person name="Dai P.F."/>
            <person name="Guo W.B."/>
            <person name="Han X.H."/>
            <person name="Huang E.J."/>
            <person name="Li L.F."/>
            <person name="Wei W."/>
            <person name="Gao Y.C."/>
            <person name="Liu J.Z."/>
            <person name="Shao H.Z."/>
            <person name="Wang X."/>
            <person name="Wang C.C."/>
            <person name="Yang T.C."/>
            <person name="Huo Q.B."/>
            <person name="Li W."/>
            <person name="Chen H.Y."/>
            <person name="Chen S.E."/>
            <person name="Zhou L.G."/>
            <person name="Ni X.B."/>
            <person name="Tian J.H."/>
            <person name="Sheng Y."/>
            <person name="Liu T."/>
            <person name="Pan Y.S."/>
            <person name="Xia L.Y."/>
            <person name="Li J."/>
            <person name="Zhao F."/>
            <person name="Cao W.C."/>
        </authorList>
    </citation>
    <scope>NUCLEOTIDE SEQUENCE [LARGE SCALE GENOMIC DNA]</scope>
    <source>
        <strain evidence="1">Iper-2018</strain>
    </source>
</reference>
<name>A0AC60QTG2_IXOPE</name>
<proteinExistence type="predicted"/>